<dbReference type="InterPro" id="IPR006619">
    <property type="entry name" value="PGRP_domain_met/bac"/>
</dbReference>
<name>A0A6L6XTI3_9ACTN</name>
<dbReference type="GO" id="GO:0009253">
    <property type="term" value="P:peptidoglycan catabolic process"/>
    <property type="evidence" value="ECO:0007669"/>
    <property type="project" value="InterPro"/>
</dbReference>
<dbReference type="AlphaFoldDB" id="A0A6L6XTI3"/>
<dbReference type="Pfam" id="PF01510">
    <property type="entry name" value="Amidase_2"/>
    <property type="match status" value="1"/>
</dbReference>
<evidence type="ECO:0000313" key="5">
    <source>
        <dbReference type="EMBL" id="MVQ50053.1"/>
    </source>
</evidence>
<proteinExistence type="inferred from homology"/>
<dbReference type="EMBL" id="WSEK01000004">
    <property type="protein sequence ID" value="MVQ50053.1"/>
    <property type="molecule type" value="Genomic_DNA"/>
</dbReference>
<dbReference type="GO" id="GO:0008745">
    <property type="term" value="F:N-acetylmuramoyl-L-alanine amidase activity"/>
    <property type="evidence" value="ECO:0007669"/>
    <property type="project" value="InterPro"/>
</dbReference>
<dbReference type="SMART" id="SM00644">
    <property type="entry name" value="Ami_2"/>
    <property type="match status" value="1"/>
</dbReference>
<dbReference type="SMART" id="SM00701">
    <property type="entry name" value="PGRP"/>
    <property type="match status" value="1"/>
</dbReference>
<feature type="domain" description="N-acetylmuramoyl-L-alanine amidase" evidence="3">
    <location>
        <begin position="217"/>
        <end position="379"/>
    </location>
</feature>
<dbReference type="Proteomes" id="UP000473525">
    <property type="component" value="Unassembled WGS sequence"/>
</dbReference>
<feature type="region of interest" description="Disordered" evidence="2">
    <location>
        <begin position="178"/>
        <end position="200"/>
    </location>
</feature>
<evidence type="ECO:0000256" key="2">
    <source>
        <dbReference type="SAM" id="MobiDB-lite"/>
    </source>
</evidence>
<dbReference type="SUPFAM" id="SSF55846">
    <property type="entry name" value="N-acetylmuramoyl-L-alanine amidase-like"/>
    <property type="match status" value="1"/>
</dbReference>
<feature type="region of interest" description="Disordered" evidence="2">
    <location>
        <begin position="37"/>
        <end position="57"/>
    </location>
</feature>
<dbReference type="Gene3D" id="2.60.40.2700">
    <property type="match status" value="1"/>
</dbReference>
<dbReference type="InterPro" id="IPR036505">
    <property type="entry name" value="Amidase/PGRP_sf"/>
</dbReference>
<dbReference type="Gene3D" id="3.40.80.10">
    <property type="entry name" value="Peptidoglycan recognition protein-like"/>
    <property type="match status" value="1"/>
</dbReference>
<dbReference type="PANTHER" id="PTHR11022:SF41">
    <property type="entry name" value="PEPTIDOGLYCAN-RECOGNITION PROTEIN LC-RELATED"/>
    <property type="match status" value="1"/>
</dbReference>
<dbReference type="InterPro" id="IPR015510">
    <property type="entry name" value="PGRP"/>
</dbReference>
<evidence type="ECO:0000313" key="6">
    <source>
        <dbReference type="Proteomes" id="UP000473525"/>
    </source>
</evidence>
<dbReference type="InterPro" id="IPR002502">
    <property type="entry name" value="Amidase_domain"/>
</dbReference>
<evidence type="ECO:0000259" key="4">
    <source>
        <dbReference type="SMART" id="SM00701"/>
    </source>
</evidence>
<evidence type="ECO:0000259" key="3">
    <source>
        <dbReference type="SMART" id="SM00644"/>
    </source>
</evidence>
<feature type="compositionally biased region" description="Basic and acidic residues" evidence="2">
    <location>
        <begin position="178"/>
        <end position="188"/>
    </location>
</feature>
<accession>A0A6L6XTI3</accession>
<keyword evidence="6" id="KW-1185">Reference proteome</keyword>
<evidence type="ECO:0000256" key="1">
    <source>
        <dbReference type="ARBA" id="ARBA00007553"/>
    </source>
</evidence>
<comment type="similarity">
    <text evidence="1">Belongs to the N-acetylmuramoyl-L-alanine amidase 2 family.</text>
</comment>
<reference evidence="5 6" key="1">
    <citation type="submission" date="2019-12" db="EMBL/GenBank/DDBJ databases">
        <authorList>
            <person name="Huq M.A."/>
        </authorList>
    </citation>
    <scope>NUCLEOTIDE SEQUENCE [LARGE SCALE GENOMIC DNA]</scope>
    <source>
        <strain evidence="5 6">MAH-18</strain>
    </source>
</reference>
<comment type="caution">
    <text evidence="5">The sequence shown here is derived from an EMBL/GenBank/DDBJ whole genome shotgun (WGS) entry which is preliminary data.</text>
</comment>
<feature type="domain" description="Peptidoglycan recognition protein family" evidence="4">
    <location>
        <begin position="204"/>
        <end position="352"/>
    </location>
</feature>
<sequence>MDGKADGKQTHRRPVVIGLAGAAALGVTTVATKIAGSLGDSGASGGSSRLELSADSGDPSGVKSLTVLLGDALLPQQSAHTWRSTELATSRHSMVGFTWSGAGTPRVRIRSRVAGRWTPWRRLPVLEDVPDHGTTEASGRRGTHLAWIGGADGIHIDVAGARPADLALVLMHPGRLRGDTDVRPDRTRSQQHGAGRKRRTVAAPAILSRAQWGANEAWRDGAPRYNTTLEQVHVHHTASGNDYAEADVPALLRGFYRYHTKSLGWSDIGYNFLVDRFGRIWEGRAGGVDQLVRGAHTLGFNATSTGISVIGNYDAVAPGAPILTAVSQVAAWKLAAFGRDPMGTVAVVSEGSDKYRARKIASLPVIDGHRDTNDTACPGGLLYARLPALRSQVQQLMAGVPIAPPTVATVVAPVLTGTPAAGQPLAVTPGSYNPPDATSTYAWLRNGMPIAGATAATYTAVGKDIGAALSVQVTTGHDGYTALTESLAAPAVVVATTTVRAVTKPRARSVVLRVRVSTVGGYKRPTGSVTVTVKKQTMTVPLVRGWATVKFPRVRPGRTTARISYPGDGGFTASTGTAKVRITRR</sequence>
<dbReference type="CDD" id="cd06583">
    <property type="entry name" value="PGRP"/>
    <property type="match status" value="1"/>
</dbReference>
<dbReference type="GO" id="GO:0008270">
    <property type="term" value="F:zinc ion binding"/>
    <property type="evidence" value="ECO:0007669"/>
    <property type="project" value="InterPro"/>
</dbReference>
<organism evidence="5 6">
    <name type="scientific">Nocardioides agri</name>
    <dbReference type="NCBI Taxonomy" id="2682843"/>
    <lineage>
        <taxon>Bacteria</taxon>
        <taxon>Bacillati</taxon>
        <taxon>Actinomycetota</taxon>
        <taxon>Actinomycetes</taxon>
        <taxon>Propionibacteriales</taxon>
        <taxon>Nocardioidaceae</taxon>
        <taxon>Nocardioides</taxon>
    </lineage>
</organism>
<protein>
    <recommendedName>
        <fullName evidence="7">Peptidoglycan recognition protein family domain-containing protein</fullName>
    </recommendedName>
</protein>
<dbReference type="RefSeq" id="WP_157342885.1">
    <property type="nucleotide sequence ID" value="NZ_WSEK01000004.1"/>
</dbReference>
<gene>
    <name evidence="5" type="ORF">GON03_12760</name>
</gene>
<dbReference type="PANTHER" id="PTHR11022">
    <property type="entry name" value="PEPTIDOGLYCAN RECOGNITION PROTEIN"/>
    <property type="match status" value="1"/>
</dbReference>
<evidence type="ECO:0008006" key="7">
    <source>
        <dbReference type="Google" id="ProtNLM"/>
    </source>
</evidence>